<evidence type="ECO:0000256" key="1">
    <source>
        <dbReference type="ARBA" id="ARBA00009512"/>
    </source>
</evidence>
<dbReference type="InterPro" id="IPR020815">
    <property type="entry name" value="Ribosomal_bS6_CS"/>
</dbReference>
<dbReference type="PANTHER" id="PTHR21011:SF1">
    <property type="entry name" value="SMALL RIBOSOMAL SUBUNIT PROTEIN BS6M"/>
    <property type="match status" value="1"/>
</dbReference>
<dbReference type="EMBL" id="JAMFTS010000002">
    <property type="protein sequence ID" value="KAJ4786672.1"/>
    <property type="molecule type" value="Genomic_DNA"/>
</dbReference>
<protein>
    <submittedName>
        <fullName evidence="7">30S ribosomal S6</fullName>
    </submittedName>
</protein>
<reference evidence="7" key="1">
    <citation type="submission" date="2022-08" db="EMBL/GenBank/DDBJ databases">
        <authorList>
            <person name="Marques A."/>
        </authorList>
    </citation>
    <scope>NUCLEOTIDE SEQUENCE</scope>
    <source>
        <strain evidence="7">RhyPub2mFocal</strain>
        <tissue evidence="7">Leaves</tissue>
    </source>
</reference>
<dbReference type="GO" id="GO:0005737">
    <property type="term" value="C:cytoplasm"/>
    <property type="evidence" value="ECO:0007669"/>
    <property type="project" value="UniProtKB-ARBA"/>
</dbReference>
<feature type="compositionally biased region" description="Basic and acidic residues" evidence="6">
    <location>
        <begin position="297"/>
        <end position="311"/>
    </location>
</feature>
<gene>
    <name evidence="7" type="ORF">LUZ62_037918</name>
</gene>
<feature type="compositionally biased region" description="Basic residues" evidence="6">
    <location>
        <begin position="51"/>
        <end position="61"/>
    </location>
</feature>
<dbReference type="InterPro" id="IPR020814">
    <property type="entry name" value="Ribosomal_S6_plastid/chlpt"/>
</dbReference>
<evidence type="ECO:0000256" key="3">
    <source>
        <dbReference type="ARBA" id="ARBA00022884"/>
    </source>
</evidence>
<dbReference type="InterPro" id="IPR035980">
    <property type="entry name" value="Ribosomal_bS6_sf"/>
</dbReference>
<keyword evidence="5" id="KW-0687">Ribonucleoprotein</keyword>
<evidence type="ECO:0000256" key="6">
    <source>
        <dbReference type="SAM" id="MobiDB-lite"/>
    </source>
</evidence>
<feature type="region of interest" description="Disordered" evidence="6">
    <location>
        <begin position="49"/>
        <end position="69"/>
    </location>
</feature>
<comment type="similarity">
    <text evidence="1">Belongs to the bacterial ribosomal protein bS6 family.</text>
</comment>
<sequence>MASAAAAAVSSSVMNQHQLCSFHLPSHLSFSFIPIPNNRRMRMRGALLQARAKKKNAKSKKDRSDSNDTASEVFFPEAVLLKKKTNDATQPLPQFADAQQEKLFEALSLQLESDLNLERMRHYEVVFLIHEKYDQQVEEVVTKVEDFIREKKGRIWRLNDWGLRRLAYEIKKAMRAHYILMNFEIDAKFVNDFKTMLDKDERVIRHLVSKEEKAETAYCPPPIEYQTLLARQGFAEDDGFWDDDDDDDDDDEAIYDDGDYDYDDDEGEEEGYEDDGDVLGYEDGGEVIYVDGDEDHDENREMMRKMENVSR</sequence>
<dbReference type="Pfam" id="PF01250">
    <property type="entry name" value="Ribosomal_S6"/>
    <property type="match status" value="1"/>
</dbReference>
<dbReference type="AlphaFoldDB" id="A0AAV8F6Q8"/>
<dbReference type="Proteomes" id="UP001140206">
    <property type="component" value="Chromosome 2"/>
</dbReference>
<dbReference type="InterPro" id="IPR000529">
    <property type="entry name" value="Ribosomal_bS6"/>
</dbReference>
<dbReference type="HAMAP" id="MF_00360">
    <property type="entry name" value="Ribosomal_bS6"/>
    <property type="match status" value="1"/>
</dbReference>
<name>A0AAV8F6Q8_9POAL</name>
<dbReference type="GO" id="GO:0006412">
    <property type="term" value="P:translation"/>
    <property type="evidence" value="ECO:0007669"/>
    <property type="project" value="InterPro"/>
</dbReference>
<keyword evidence="2" id="KW-0699">rRNA-binding</keyword>
<keyword evidence="4" id="KW-0689">Ribosomal protein</keyword>
<dbReference type="FunFam" id="3.30.70.60:FF:000002">
    <property type="entry name" value="30S ribosomal protein S6"/>
    <property type="match status" value="1"/>
</dbReference>
<dbReference type="CDD" id="cd00473">
    <property type="entry name" value="bS6"/>
    <property type="match status" value="1"/>
</dbReference>
<organism evidence="7 8">
    <name type="scientific">Rhynchospora pubera</name>
    <dbReference type="NCBI Taxonomy" id="906938"/>
    <lineage>
        <taxon>Eukaryota</taxon>
        <taxon>Viridiplantae</taxon>
        <taxon>Streptophyta</taxon>
        <taxon>Embryophyta</taxon>
        <taxon>Tracheophyta</taxon>
        <taxon>Spermatophyta</taxon>
        <taxon>Magnoliopsida</taxon>
        <taxon>Liliopsida</taxon>
        <taxon>Poales</taxon>
        <taxon>Cyperaceae</taxon>
        <taxon>Cyperoideae</taxon>
        <taxon>Rhynchosporeae</taxon>
        <taxon>Rhynchospora</taxon>
    </lineage>
</organism>
<evidence type="ECO:0000256" key="4">
    <source>
        <dbReference type="ARBA" id="ARBA00022980"/>
    </source>
</evidence>
<dbReference type="SUPFAM" id="SSF54995">
    <property type="entry name" value="Ribosomal protein S6"/>
    <property type="match status" value="1"/>
</dbReference>
<dbReference type="GO" id="GO:0015935">
    <property type="term" value="C:small ribosomal subunit"/>
    <property type="evidence" value="ECO:0007669"/>
    <property type="project" value="TreeGrafter"/>
</dbReference>
<proteinExistence type="inferred from homology"/>
<dbReference type="GO" id="GO:0003735">
    <property type="term" value="F:structural constituent of ribosome"/>
    <property type="evidence" value="ECO:0007669"/>
    <property type="project" value="InterPro"/>
</dbReference>
<evidence type="ECO:0000256" key="5">
    <source>
        <dbReference type="ARBA" id="ARBA00023274"/>
    </source>
</evidence>
<dbReference type="GO" id="GO:0070181">
    <property type="term" value="F:small ribosomal subunit rRNA binding"/>
    <property type="evidence" value="ECO:0007669"/>
    <property type="project" value="TreeGrafter"/>
</dbReference>
<dbReference type="PANTHER" id="PTHR21011">
    <property type="entry name" value="MITOCHONDRIAL 28S RIBOSOMAL PROTEIN S6"/>
    <property type="match status" value="1"/>
</dbReference>
<keyword evidence="3" id="KW-0694">RNA-binding</keyword>
<evidence type="ECO:0000256" key="2">
    <source>
        <dbReference type="ARBA" id="ARBA00022730"/>
    </source>
</evidence>
<dbReference type="PROSITE" id="PS01048">
    <property type="entry name" value="RIBOSOMAL_S6"/>
    <property type="match status" value="1"/>
</dbReference>
<dbReference type="InterPro" id="IPR014717">
    <property type="entry name" value="Transl_elong_EF1B/ribsomal_bS6"/>
</dbReference>
<feature type="region of interest" description="Disordered" evidence="6">
    <location>
        <begin position="239"/>
        <end position="311"/>
    </location>
</feature>
<comment type="caution">
    <text evidence="7">The sequence shown here is derived from an EMBL/GenBank/DDBJ whole genome shotgun (WGS) entry which is preliminary data.</text>
</comment>
<evidence type="ECO:0000313" key="7">
    <source>
        <dbReference type="EMBL" id="KAJ4786672.1"/>
    </source>
</evidence>
<feature type="compositionally biased region" description="Acidic residues" evidence="6">
    <location>
        <begin position="239"/>
        <end position="277"/>
    </location>
</feature>
<dbReference type="Gene3D" id="3.30.70.60">
    <property type="match status" value="1"/>
</dbReference>
<accession>A0AAV8F6Q8</accession>
<evidence type="ECO:0000313" key="8">
    <source>
        <dbReference type="Proteomes" id="UP001140206"/>
    </source>
</evidence>
<keyword evidence="8" id="KW-1185">Reference proteome</keyword>
<dbReference type="NCBIfam" id="TIGR00166">
    <property type="entry name" value="S6"/>
    <property type="match status" value="1"/>
</dbReference>